<proteinExistence type="inferred from homology"/>
<dbReference type="SUPFAM" id="SSF69695">
    <property type="entry name" value="SRP19"/>
    <property type="match status" value="1"/>
</dbReference>
<keyword evidence="6" id="KW-1185">Reference proteome</keyword>
<dbReference type="RefSeq" id="WP_013680198.1">
    <property type="nucleotide sequence ID" value="NC_015315.1"/>
</dbReference>
<evidence type="ECO:0000256" key="1">
    <source>
        <dbReference type="ARBA" id="ARBA00022490"/>
    </source>
</evidence>
<dbReference type="GO" id="GO:0008312">
    <property type="term" value="F:7S RNA binding"/>
    <property type="evidence" value="ECO:0007669"/>
    <property type="project" value="UniProtKB-UniRule"/>
</dbReference>
<dbReference type="Pfam" id="PF01922">
    <property type="entry name" value="SRP19"/>
    <property type="match status" value="1"/>
</dbReference>
<dbReference type="AlphaFoldDB" id="F2L1C7"/>
<dbReference type="InterPro" id="IPR036521">
    <property type="entry name" value="SRP19-like_sf"/>
</dbReference>
<dbReference type="OrthoDB" id="56356at2157"/>
<evidence type="ECO:0000313" key="6">
    <source>
        <dbReference type="Proteomes" id="UP000008138"/>
    </source>
</evidence>
<evidence type="ECO:0000256" key="3">
    <source>
        <dbReference type="ARBA" id="ARBA00023274"/>
    </source>
</evidence>
<dbReference type="InterPro" id="IPR022938">
    <property type="entry name" value="SRP19_arc-type"/>
</dbReference>
<dbReference type="GO" id="GO:0006614">
    <property type="term" value="P:SRP-dependent cotranslational protein targeting to membrane"/>
    <property type="evidence" value="ECO:0007669"/>
    <property type="project" value="InterPro"/>
</dbReference>
<name>F2L1C7_THEU7</name>
<keyword evidence="3 4" id="KW-0687">Ribonucleoprotein</keyword>
<dbReference type="GO" id="GO:0048500">
    <property type="term" value="C:signal recognition particle"/>
    <property type="evidence" value="ECO:0007669"/>
    <property type="project" value="UniProtKB-UniRule"/>
</dbReference>
<comment type="subcellular location">
    <subcellularLocation>
        <location evidence="4">Cytoplasm</location>
    </subcellularLocation>
</comment>
<keyword evidence="4" id="KW-0694">RNA-binding</keyword>
<protein>
    <recommendedName>
        <fullName evidence="4">Signal recognition particle 19 kDa protein</fullName>
        <shortName evidence="4">SRP19</shortName>
    </recommendedName>
</protein>
<dbReference type="HOGENOM" id="CLU_169299_1_0_2"/>
<organism evidence="5 6">
    <name type="scientific">Thermoproteus uzoniensis (strain 768-20)</name>
    <dbReference type="NCBI Taxonomy" id="999630"/>
    <lineage>
        <taxon>Archaea</taxon>
        <taxon>Thermoproteota</taxon>
        <taxon>Thermoprotei</taxon>
        <taxon>Thermoproteales</taxon>
        <taxon>Thermoproteaceae</taxon>
        <taxon>Thermoproteus</taxon>
    </lineage>
</organism>
<comment type="function">
    <text evidence="4">Involved in targeting and insertion of nascent membrane proteins into the cytoplasmic membrane. Binds directly to 7S RNA and mediates binding of the 54 kDa subunit of the SRP.</text>
</comment>
<dbReference type="STRING" id="999630.TUZN_1387"/>
<sequence length="97" mass="11248">MKKKEGRVLWLVYIDATVPRSLGRILPKRLAVPKPSMDEVAKALERLGIKYEVHGDKKYPALWYDERGRGYFVVYADDVRDVARRVAEEISRSRSRG</sequence>
<accession>F2L1C7</accession>
<keyword evidence="2 4" id="KW-0733">Signal recognition particle</keyword>
<evidence type="ECO:0000256" key="2">
    <source>
        <dbReference type="ARBA" id="ARBA00023135"/>
    </source>
</evidence>
<evidence type="ECO:0000256" key="4">
    <source>
        <dbReference type="HAMAP-Rule" id="MF_00305"/>
    </source>
</evidence>
<dbReference type="HAMAP" id="MF_00305">
    <property type="entry name" value="SRP19"/>
    <property type="match status" value="1"/>
</dbReference>
<comment type="subunit">
    <text evidence="4">Part of the signal recognition particle protein translocation system, which is composed of SRP and FtsY. Archaeal SRP consists of a 7S RNA molecule of 300 nucleotides and two protein subunits: SRP54 and SRP19.</text>
</comment>
<evidence type="ECO:0000313" key="5">
    <source>
        <dbReference type="EMBL" id="AEA12863.1"/>
    </source>
</evidence>
<dbReference type="EMBL" id="CP002590">
    <property type="protein sequence ID" value="AEA12863.1"/>
    <property type="molecule type" value="Genomic_DNA"/>
</dbReference>
<comment type="similarity">
    <text evidence="4">Belongs to the SRP19 family.</text>
</comment>
<dbReference type="KEGG" id="tuz:TUZN_1387"/>
<dbReference type="GeneID" id="10360914"/>
<dbReference type="eggNOG" id="arCOG01217">
    <property type="taxonomic scope" value="Archaea"/>
</dbReference>
<dbReference type="Proteomes" id="UP000008138">
    <property type="component" value="Chromosome"/>
</dbReference>
<reference evidence="5 6" key="1">
    <citation type="journal article" date="2011" name="J. Bacteriol.">
        <title>Complete genome sequence of the thermoacidophilic crenarchaeon Thermoproteus uzoniensis 768-20.</title>
        <authorList>
            <person name="Mardanov A.V."/>
            <person name="Gumerov V.M."/>
            <person name="Beletsky A.V."/>
            <person name="Prokofeva M.I."/>
            <person name="Bonch-Osmolovskaya E.A."/>
            <person name="Ravin N.V."/>
            <person name="Skryabin K.G."/>
        </authorList>
    </citation>
    <scope>NUCLEOTIDE SEQUENCE [LARGE SCALE GENOMIC DNA]</scope>
    <source>
        <strain evidence="5 6">768-20</strain>
    </source>
</reference>
<gene>
    <name evidence="4" type="primary">srp19</name>
    <name evidence="5" type="ordered locus">TUZN_1387</name>
</gene>
<keyword evidence="1 4" id="KW-0963">Cytoplasm</keyword>
<reference key="2">
    <citation type="submission" date="2011-03" db="EMBL/GenBank/DDBJ databases">
        <title>Complete genome sequence of the thermoacidophilic crenarchaeon Thermoproteus uzoniensis 768-20.</title>
        <authorList>
            <person name="Mardanov A.V."/>
            <person name="Gumerov V.M."/>
            <person name="Beletsky A.V."/>
            <person name="Prokofeva M.I."/>
            <person name="Bonch-Osmolovskaya E.A."/>
            <person name="Ravin N.V."/>
            <person name="Skryabin K.G."/>
        </authorList>
    </citation>
    <scope>NUCLEOTIDE SEQUENCE</scope>
    <source>
        <strain>768-20</strain>
    </source>
</reference>
<dbReference type="InterPro" id="IPR002778">
    <property type="entry name" value="Signal_recog_particle_SRP19"/>
</dbReference>
<dbReference type="Gene3D" id="3.30.56.30">
    <property type="entry name" value="Signal recognition particle, SRP19-like subunit"/>
    <property type="match status" value="1"/>
</dbReference>